<dbReference type="AlphaFoldDB" id="A0A2T0M052"/>
<keyword evidence="5" id="KW-1185">Reference proteome</keyword>
<feature type="domain" description="Thioredoxin" evidence="3">
    <location>
        <begin position="65"/>
        <end position="202"/>
    </location>
</feature>
<protein>
    <submittedName>
        <fullName evidence="4">Thiol-disulfide isomerase/thioredoxin</fullName>
    </submittedName>
</protein>
<dbReference type="PANTHER" id="PTHR42852">
    <property type="entry name" value="THIOL:DISULFIDE INTERCHANGE PROTEIN DSBE"/>
    <property type="match status" value="1"/>
</dbReference>
<reference evidence="4 5" key="1">
    <citation type="submission" date="2018-03" db="EMBL/GenBank/DDBJ databases">
        <title>Genomic Encyclopedia of Type Strains, Phase III (KMG-III): the genomes of soil and plant-associated and newly described type strains.</title>
        <authorList>
            <person name="Whitman W."/>
        </authorList>
    </citation>
    <scope>NUCLEOTIDE SEQUENCE [LARGE SCALE GENOMIC DNA]</scope>
    <source>
        <strain evidence="4 5">CGMCC 4.7125</strain>
    </source>
</reference>
<evidence type="ECO:0000259" key="3">
    <source>
        <dbReference type="PROSITE" id="PS51352"/>
    </source>
</evidence>
<dbReference type="Pfam" id="PF00578">
    <property type="entry name" value="AhpC-TSA"/>
    <property type="match status" value="1"/>
</dbReference>
<feature type="region of interest" description="Disordered" evidence="1">
    <location>
        <begin position="30"/>
        <end position="65"/>
    </location>
</feature>
<dbReference type="PROSITE" id="PS51257">
    <property type="entry name" value="PROKAR_LIPOPROTEIN"/>
    <property type="match status" value="1"/>
</dbReference>
<keyword evidence="2" id="KW-0732">Signal</keyword>
<keyword evidence="4" id="KW-0413">Isomerase</keyword>
<comment type="caution">
    <text evidence="4">The sequence shown here is derived from an EMBL/GenBank/DDBJ whole genome shotgun (WGS) entry which is preliminary data.</text>
</comment>
<accession>A0A2T0M052</accession>
<dbReference type="InterPro" id="IPR000866">
    <property type="entry name" value="AhpC/TSA"/>
</dbReference>
<organism evidence="4 5">
    <name type="scientific">Prauserella shujinwangii</name>
    <dbReference type="NCBI Taxonomy" id="1453103"/>
    <lineage>
        <taxon>Bacteria</taxon>
        <taxon>Bacillati</taxon>
        <taxon>Actinomycetota</taxon>
        <taxon>Actinomycetes</taxon>
        <taxon>Pseudonocardiales</taxon>
        <taxon>Pseudonocardiaceae</taxon>
        <taxon>Prauserella</taxon>
    </lineage>
</organism>
<dbReference type="InterPro" id="IPR036249">
    <property type="entry name" value="Thioredoxin-like_sf"/>
</dbReference>
<feature type="signal peptide" evidence="2">
    <location>
        <begin position="1"/>
        <end position="21"/>
    </location>
</feature>
<dbReference type="InterPro" id="IPR050553">
    <property type="entry name" value="Thioredoxin_ResA/DsbE_sf"/>
</dbReference>
<gene>
    <name evidence="4" type="ORF">B0I33_10277</name>
</gene>
<evidence type="ECO:0000256" key="1">
    <source>
        <dbReference type="SAM" id="MobiDB-lite"/>
    </source>
</evidence>
<evidence type="ECO:0000313" key="5">
    <source>
        <dbReference type="Proteomes" id="UP000238362"/>
    </source>
</evidence>
<feature type="chain" id="PRO_5015578672" evidence="2">
    <location>
        <begin position="22"/>
        <end position="202"/>
    </location>
</feature>
<feature type="compositionally biased region" description="Low complexity" evidence="1">
    <location>
        <begin position="33"/>
        <end position="57"/>
    </location>
</feature>
<dbReference type="EMBL" id="PVNH01000002">
    <property type="protein sequence ID" value="PRX49962.1"/>
    <property type="molecule type" value="Genomic_DNA"/>
</dbReference>
<dbReference type="GO" id="GO:0016209">
    <property type="term" value="F:antioxidant activity"/>
    <property type="evidence" value="ECO:0007669"/>
    <property type="project" value="InterPro"/>
</dbReference>
<dbReference type="OrthoDB" id="9790194at2"/>
<dbReference type="PANTHER" id="PTHR42852:SF17">
    <property type="entry name" value="THIOREDOXIN-LIKE PROTEIN HI_1115"/>
    <property type="match status" value="1"/>
</dbReference>
<dbReference type="SUPFAM" id="SSF52833">
    <property type="entry name" value="Thioredoxin-like"/>
    <property type="match status" value="1"/>
</dbReference>
<sequence length="202" mass="20488">MSLRARTFGAALCAVATAAMLAGCGAEPVAQEPAAGSSSPASSTPSTPSTSAGSTAGNPASTPPAAEVPEQLRFTATTLDGEPFSGSSLAGKAAVLWFWAPWCPNCRAEAPSLARTAGASKGEVTFVGVASQAGRAEMREFVRDYGVGGFRHLDDSGGALWQRFGVTYQPAYAFVSPDGTVEVVKQQLSADELADRVGGLAG</sequence>
<name>A0A2T0M052_9PSEU</name>
<dbReference type="Proteomes" id="UP000238362">
    <property type="component" value="Unassembled WGS sequence"/>
</dbReference>
<dbReference type="PROSITE" id="PS51352">
    <property type="entry name" value="THIOREDOXIN_2"/>
    <property type="match status" value="1"/>
</dbReference>
<dbReference type="InterPro" id="IPR013766">
    <property type="entry name" value="Thioredoxin_domain"/>
</dbReference>
<evidence type="ECO:0000256" key="2">
    <source>
        <dbReference type="SAM" id="SignalP"/>
    </source>
</evidence>
<dbReference type="GO" id="GO:0016491">
    <property type="term" value="F:oxidoreductase activity"/>
    <property type="evidence" value="ECO:0007669"/>
    <property type="project" value="InterPro"/>
</dbReference>
<proteinExistence type="predicted"/>
<dbReference type="RefSeq" id="WP_106177101.1">
    <property type="nucleotide sequence ID" value="NZ_PVNH01000002.1"/>
</dbReference>
<dbReference type="Gene3D" id="3.40.30.10">
    <property type="entry name" value="Glutaredoxin"/>
    <property type="match status" value="1"/>
</dbReference>
<evidence type="ECO:0000313" key="4">
    <source>
        <dbReference type="EMBL" id="PRX49962.1"/>
    </source>
</evidence>
<dbReference type="GO" id="GO:0016853">
    <property type="term" value="F:isomerase activity"/>
    <property type="evidence" value="ECO:0007669"/>
    <property type="project" value="UniProtKB-KW"/>
</dbReference>